<sequence length="239" mass="27016">MKPFLLFSCEHGGNRIPSACRGPFIGHEAVLHTHRAYDAGALRMAREMAQAFQAPLHAAVLSRLLIDLNRSPHHPRLYSEFSRHLPQDVRADLLQDHYRRYRDGVEAAVGAAVAADKRVLHVSCHSFTPVLDGKPRNADIGLLYDPSRLGEAAHCRHWRAALLRRMPALRVRMNYPYRGTSDGFTVYLRKRFGADRYAGIELEINQACVRTESAWPALRQALIRSLEDALEHWPDGQPG</sequence>
<protein>
    <submittedName>
        <fullName evidence="1">Predicted N-formylglutamate amidohydrolase</fullName>
    </submittedName>
</protein>
<dbReference type="OrthoDB" id="9815326at2"/>
<dbReference type="Proteomes" id="UP000198284">
    <property type="component" value="Unassembled WGS sequence"/>
</dbReference>
<dbReference type="AlphaFoldDB" id="A0A239DU97"/>
<dbReference type="GO" id="GO:0016787">
    <property type="term" value="F:hydrolase activity"/>
    <property type="evidence" value="ECO:0007669"/>
    <property type="project" value="UniProtKB-KW"/>
</dbReference>
<gene>
    <name evidence="1" type="ORF">SAMN06265795_102342</name>
</gene>
<dbReference type="EMBL" id="FZOT01000002">
    <property type="protein sequence ID" value="SNS35322.1"/>
    <property type="molecule type" value="Genomic_DNA"/>
</dbReference>
<dbReference type="InterPro" id="IPR007709">
    <property type="entry name" value="N-FG_amidohydro"/>
</dbReference>
<dbReference type="RefSeq" id="WP_089398190.1">
    <property type="nucleotide sequence ID" value="NZ_FZOT01000002.1"/>
</dbReference>
<dbReference type="SUPFAM" id="SSF53187">
    <property type="entry name" value="Zn-dependent exopeptidases"/>
    <property type="match status" value="1"/>
</dbReference>
<evidence type="ECO:0000313" key="1">
    <source>
        <dbReference type="EMBL" id="SNS35322.1"/>
    </source>
</evidence>
<reference evidence="1 2" key="1">
    <citation type="submission" date="2017-06" db="EMBL/GenBank/DDBJ databases">
        <authorList>
            <person name="Kim H.J."/>
            <person name="Triplett B.A."/>
        </authorList>
    </citation>
    <scope>NUCLEOTIDE SEQUENCE [LARGE SCALE GENOMIC DNA]</scope>
    <source>
        <strain evidence="1 2">U15</strain>
    </source>
</reference>
<keyword evidence="2" id="KW-1185">Reference proteome</keyword>
<dbReference type="Pfam" id="PF05013">
    <property type="entry name" value="FGase"/>
    <property type="match status" value="1"/>
</dbReference>
<organism evidence="1 2">
    <name type="scientific">Noviherbaspirillum humi</name>
    <dbReference type="NCBI Taxonomy" id="1688639"/>
    <lineage>
        <taxon>Bacteria</taxon>
        <taxon>Pseudomonadati</taxon>
        <taxon>Pseudomonadota</taxon>
        <taxon>Betaproteobacteria</taxon>
        <taxon>Burkholderiales</taxon>
        <taxon>Oxalobacteraceae</taxon>
        <taxon>Noviherbaspirillum</taxon>
    </lineage>
</organism>
<accession>A0A239DU97</accession>
<keyword evidence="1" id="KW-0378">Hydrolase</keyword>
<dbReference type="Gene3D" id="3.40.630.40">
    <property type="entry name" value="Zn-dependent exopeptidases"/>
    <property type="match status" value="1"/>
</dbReference>
<evidence type="ECO:0000313" key="2">
    <source>
        <dbReference type="Proteomes" id="UP000198284"/>
    </source>
</evidence>
<name>A0A239DU97_9BURK</name>
<proteinExistence type="predicted"/>